<keyword evidence="2 5" id="KW-0812">Transmembrane</keyword>
<evidence type="ECO:0000313" key="6">
    <source>
        <dbReference type="EMBL" id="QAA76103.1"/>
    </source>
</evidence>
<dbReference type="GO" id="GO:0012505">
    <property type="term" value="C:endomembrane system"/>
    <property type="evidence" value="ECO:0007669"/>
    <property type="project" value="UniProtKB-SubCell"/>
</dbReference>
<evidence type="ECO:0008006" key="8">
    <source>
        <dbReference type="Google" id="ProtNLM"/>
    </source>
</evidence>
<reference evidence="7" key="1">
    <citation type="submission" date="2018-12" db="EMBL/GenBank/DDBJ databases">
        <title>Complete genome sequence of an uncultured bacterium of the candidate phylum Bipolaricaulota.</title>
        <authorList>
            <person name="Kadnikov V.V."/>
            <person name="Mardanov A.V."/>
            <person name="Beletsky A.V."/>
            <person name="Frank Y.A."/>
            <person name="Karnachuk O.V."/>
            <person name="Ravin N.V."/>
        </authorList>
    </citation>
    <scope>NUCLEOTIDE SEQUENCE [LARGE SCALE GENOMIC DNA]</scope>
</reference>
<evidence type="ECO:0000256" key="4">
    <source>
        <dbReference type="ARBA" id="ARBA00023136"/>
    </source>
</evidence>
<evidence type="ECO:0000256" key="2">
    <source>
        <dbReference type="ARBA" id="ARBA00022692"/>
    </source>
</evidence>
<sequence>MRWVVVGTLSVLVVGRTYFKLRYHALWDSYTGREPRCLVLYRTVVGAALGTGVALYVLDRDWTWMSHPTVGILRWLGLAAMWGGVAVVFWAHWSLGENFSPSVGKGRTLVTDGPYRWIRHPMYVGYVVLFAGVWLVTGQWVIALFAELILFSLVAWRLPIEERLLAERFGEGYQVYAQQTPRFFPVARPRKATPSKAPSGT</sequence>
<name>A0A410FSV8_BIPS1</name>
<organism evidence="6 7">
    <name type="scientific">Bipolaricaulis sibiricus</name>
    <dbReference type="NCBI Taxonomy" id="2501609"/>
    <lineage>
        <taxon>Bacteria</taxon>
        <taxon>Candidatus Bipolaricaulota</taxon>
        <taxon>Candidatus Bipolaricaulia</taxon>
        <taxon>Candidatus Bipolaricaulales</taxon>
        <taxon>Candidatus Bipolaricaulaceae</taxon>
        <taxon>Candidatus Bipolaricaulis</taxon>
    </lineage>
</organism>
<keyword evidence="4 5" id="KW-0472">Membrane</keyword>
<comment type="subcellular location">
    <subcellularLocation>
        <location evidence="1">Endomembrane system</location>
        <topology evidence="1">Multi-pass membrane protein</topology>
    </subcellularLocation>
</comment>
<evidence type="ECO:0000313" key="7">
    <source>
        <dbReference type="Proteomes" id="UP000287233"/>
    </source>
</evidence>
<accession>A0A410FSV8</accession>
<dbReference type="Pfam" id="PF04191">
    <property type="entry name" value="PEMT"/>
    <property type="match status" value="1"/>
</dbReference>
<proteinExistence type="predicted"/>
<dbReference type="AlphaFoldDB" id="A0A410FSV8"/>
<dbReference type="EMBL" id="CP034928">
    <property type="protein sequence ID" value="QAA76103.1"/>
    <property type="molecule type" value="Genomic_DNA"/>
</dbReference>
<evidence type="ECO:0000256" key="1">
    <source>
        <dbReference type="ARBA" id="ARBA00004127"/>
    </source>
</evidence>
<gene>
    <name evidence="6" type="ORF">BIP78_0337</name>
</gene>
<protein>
    <recommendedName>
        <fullName evidence="8">Isoprenylcysteine carboxylmethyltransferase family protein</fullName>
    </recommendedName>
</protein>
<dbReference type="Proteomes" id="UP000287233">
    <property type="component" value="Chromosome"/>
</dbReference>
<keyword evidence="3 5" id="KW-1133">Transmembrane helix</keyword>
<dbReference type="KEGG" id="bih:BIP78_0337"/>
<dbReference type="Gene3D" id="1.20.120.1630">
    <property type="match status" value="1"/>
</dbReference>
<feature type="transmembrane region" description="Helical" evidence="5">
    <location>
        <begin position="70"/>
        <end position="93"/>
    </location>
</feature>
<dbReference type="InterPro" id="IPR007318">
    <property type="entry name" value="Phopholipid_MeTrfase"/>
</dbReference>
<dbReference type="InterPro" id="IPR052527">
    <property type="entry name" value="Metal_cation-efflux_comp"/>
</dbReference>
<dbReference type="PANTHER" id="PTHR43847:SF1">
    <property type="entry name" value="BLL3993 PROTEIN"/>
    <property type="match status" value="1"/>
</dbReference>
<dbReference type="PANTHER" id="PTHR43847">
    <property type="entry name" value="BLL3993 PROTEIN"/>
    <property type="match status" value="1"/>
</dbReference>
<feature type="transmembrane region" description="Helical" evidence="5">
    <location>
        <begin position="123"/>
        <end position="156"/>
    </location>
</feature>
<evidence type="ECO:0000256" key="5">
    <source>
        <dbReference type="SAM" id="Phobius"/>
    </source>
</evidence>
<evidence type="ECO:0000256" key="3">
    <source>
        <dbReference type="ARBA" id="ARBA00022989"/>
    </source>
</evidence>
<feature type="transmembrane region" description="Helical" evidence="5">
    <location>
        <begin position="39"/>
        <end position="58"/>
    </location>
</feature>